<evidence type="ECO:0000313" key="1">
    <source>
        <dbReference type="EMBL" id="CAB4148445.1"/>
    </source>
</evidence>
<sequence>MKIKLNDKEYGIKFNQLAIEKLHEFNDGETTSGFMYAMVYGGMLGYSRLKREDVEYTWENVCDWVDEMENKNEQIQAVTTLLNETKVWNDLIKQGQEIKENEEKKKAIENNATITSSLL</sequence>
<protein>
    <submittedName>
        <fullName evidence="1">Uncharacterized protein</fullName>
    </submittedName>
</protein>
<proteinExistence type="predicted"/>
<reference evidence="1" key="1">
    <citation type="submission" date="2020-04" db="EMBL/GenBank/DDBJ databases">
        <authorList>
            <person name="Chiriac C."/>
            <person name="Salcher M."/>
            <person name="Ghai R."/>
            <person name="Kavagutti S V."/>
        </authorList>
    </citation>
    <scope>NUCLEOTIDE SEQUENCE</scope>
</reference>
<organism evidence="1">
    <name type="scientific">uncultured Caudovirales phage</name>
    <dbReference type="NCBI Taxonomy" id="2100421"/>
    <lineage>
        <taxon>Viruses</taxon>
        <taxon>Duplodnaviria</taxon>
        <taxon>Heunggongvirae</taxon>
        <taxon>Uroviricota</taxon>
        <taxon>Caudoviricetes</taxon>
        <taxon>Peduoviridae</taxon>
        <taxon>Maltschvirus</taxon>
        <taxon>Maltschvirus maltsch</taxon>
    </lineage>
</organism>
<accession>A0A6J5MMW7</accession>
<gene>
    <name evidence="1" type="ORF">UFOVP535_4</name>
</gene>
<name>A0A6J5MMW7_9CAUD</name>
<dbReference type="EMBL" id="LR796506">
    <property type="protein sequence ID" value="CAB4148445.1"/>
    <property type="molecule type" value="Genomic_DNA"/>
</dbReference>